<dbReference type="EMBL" id="JAFJZO010000030">
    <property type="protein sequence ID" value="KAG5498701.1"/>
    <property type="molecule type" value="Genomic_DNA"/>
</dbReference>
<dbReference type="GeneID" id="94289088"/>
<feature type="region of interest" description="Disordered" evidence="1">
    <location>
        <begin position="277"/>
        <end position="304"/>
    </location>
</feature>
<evidence type="ECO:0000256" key="1">
    <source>
        <dbReference type="SAM" id="MobiDB-lite"/>
    </source>
</evidence>
<comment type="caution">
    <text evidence="2">The sequence shown here is derived from an EMBL/GenBank/DDBJ whole genome shotgun (WGS) entry which is preliminary data.</text>
</comment>
<feature type="compositionally biased region" description="Polar residues" evidence="1">
    <location>
        <begin position="113"/>
        <end position="122"/>
    </location>
</feature>
<accession>A0A836IIY1</accession>
<dbReference type="RefSeq" id="XP_067755455.1">
    <property type="nucleotide sequence ID" value="XM_067899011.1"/>
</dbReference>
<dbReference type="Proteomes" id="UP000674318">
    <property type="component" value="Unassembled WGS sequence"/>
</dbReference>
<feature type="region of interest" description="Disordered" evidence="1">
    <location>
        <begin position="102"/>
        <end position="141"/>
    </location>
</feature>
<dbReference type="AlphaFoldDB" id="A0A836IIY1"/>
<proteinExistence type="predicted"/>
<organism evidence="2 3">
    <name type="scientific">Porcisia hertigi</name>
    <dbReference type="NCBI Taxonomy" id="2761500"/>
    <lineage>
        <taxon>Eukaryota</taxon>
        <taxon>Discoba</taxon>
        <taxon>Euglenozoa</taxon>
        <taxon>Kinetoplastea</taxon>
        <taxon>Metakinetoplastina</taxon>
        <taxon>Trypanosomatida</taxon>
        <taxon>Trypanosomatidae</taxon>
        <taxon>Leishmaniinae</taxon>
        <taxon>Porcisia</taxon>
    </lineage>
</organism>
<dbReference type="KEGG" id="phet:94289088"/>
<evidence type="ECO:0000313" key="3">
    <source>
        <dbReference type="Proteomes" id="UP000674318"/>
    </source>
</evidence>
<evidence type="ECO:0000313" key="2">
    <source>
        <dbReference type="EMBL" id="KAG5498701.1"/>
    </source>
</evidence>
<gene>
    <name evidence="2" type="ORF">JKF63_02989</name>
</gene>
<dbReference type="OrthoDB" id="271369at2759"/>
<name>A0A836IIY1_9TRYP</name>
<reference evidence="2 3" key="1">
    <citation type="submission" date="2021-02" db="EMBL/GenBank/DDBJ databases">
        <title>Porcisia hertigi Genome sequencing and assembly.</title>
        <authorList>
            <person name="Almutairi H."/>
            <person name="Gatherer D."/>
        </authorList>
    </citation>
    <scope>NUCLEOTIDE SEQUENCE [LARGE SCALE GENOMIC DNA]</scope>
    <source>
        <strain evidence="2 3">C119</strain>
    </source>
</reference>
<protein>
    <submittedName>
        <fullName evidence="2">Uncharacterized protein</fullName>
    </submittedName>
</protein>
<keyword evidence="3" id="KW-1185">Reference proteome</keyword>
<sequence>MKFTHREIEEDRAKPVGSLFMHLMDRDSMPSRSHRNRAAQQLNAHSLSNTQLSLYAQDARQLPSTPLRGRRHFPRSNSHVDCNTQEYVRPSTGVRFRSPFHGSMDHIGRNMTPRGSSEVSTPRQRRYVPPPGKSSSKRPFWLGDDTISIKQRHSCGSGSAILSPSPGHHTFMRNRSTANHLTVGSLVPLPEKEVEKVVPPPLPRKPRREGIRMFPERHSRSVADVHRGIRMVQPQAHWRSAADRHLDFLELGIASHEAPALRYSNESHFQIGESVITPRESPAPLASTPRWRGGRRSNSTPAPRRFDIITGRPLVY</sequence>